<proteinExistence type="predicted"/>
<comment type="caution">
    <text evidence="2">The sequence shown here is derived from an EMBL/GenBank/DDBJ whole genome shotgun (WGS) entry which is preliminary data.</text>
</comment>
<feature type="region of interest" description="Disordered" evidence="1">
    <location>
        <begin position="416"/>
        <end position="444"/>
    </location>
</feature>
<keyword evidence="3" id="KW-1185">Reference proteome</keyword>
<protein>
    <recommendedName>
        <fullName evidence="4">PPE family domain-containing protein</fullName>
    </recommendedName>
</protein>
<dbReference type="Proteomes" id="UP001501442">
    <property type="component" value="Unassembled WGS sequence"/>
</dbReference>
<name>A0ABP8UTQ6_9ACTN</name>
<evidence type="ECO:0008006" key="4">
    <source>
        <dbReference type="Google" id="ProtNLM"/>
    </source>
</evidence>
<gene>
    <name evidence="2" type="ORF">GCM10023196_093330</name>
</gene>
<feature type="region of interest" description="Disordered" evidence="1">
    <location>
        <begin position="1"/>
        <end position="27"/>
    </location>
</feature>
<organism evidence="2 3">
    <name type="scientific">Actinoallomurus vinaceus</name>
    <dbReference type="NCBI Taxonomy" id="1080074"/>
    <lineage>
        <taxon>Bacteria</taxon>
        <taxon>Bacillati</taxon>
        <taxon>Actinomycetota</taxon>
        <taxon>Actinomycetes</taxon>
        <taxon>Streptosporangiales</taxon>
        <taxon>Thermomonosporaceae</taxon>
        <taxon>Actinoallomurus</taxon>
    </lineage>
</organism>
<feature type="compositionally biased region" description="Polar residues" evidence="1">
    <location>
        <begin position="418"/>
        <end position="432"/>
    </location>
</feature>
<evidence type="ECO:0000313" key="3">
    <source>
        <dbReference type="Proteomes" id="UP001501442"/>
    </source>
</evidence>
<dbReference type="EMBL" id="BAABHK010000021">
    <property type="protein sequence ID" value="GAA4637859.1"/>
    <property type="molecule type" value="Genomic_DNA"/>
</dbReference>
<feature type="compositionally biased region" description="Gly residues" evidence="1">
    <location>
        <begin position="171"/>
        <end position="219"/>
    </location>
</feature>
<feature type="compositionally biased region" description="Gly residues" evidence="1">
    <location>
        <begin position="235"/>
        <end position="244"/>
    </location>
</feature>
<evidence type="ECO:0000313" key="2">
    <source>
        <dbReference type="EMBL" id="GAA4637859.1"/>
    </source>
</evidence>
<evidence type="ECO:0000256" key="1">
    <source>
        <dbReference type="SAM" id="MobiDB-lite"/>
    </source>
</evidence>
<feature type="compositionally biased region" description="Gly residues" evidence="1">
    <location>
        <begin position="253"/>
        <end position="268"/>
    </location>
</feature>
<feature type="compositionally biased region" description="Low complexity" evidence="1">
    <location>
        <begin position="296"/>
        <end position="317"/>
    </location>
</feature>
<feature type="compositionally biased region" description="Basic and acidic residues" evidence="1">
    <location>
        <begin position="327"/>
        <end position="336"/>
    </location>
</feature>
<feature type="region of interest" description="Disordered" evidence="1">
    <location>
        <begin position="154"/>
        <end position="268"/>
    </location>
</feature>
<dbReference type="InterPro" id="IPR036689">
    <property type="entry name" value="ESAT-6-like_sf"/>
</dbReference>
<feature type="compositionally biased region" description="Acidic residues" evidence="1">
    <location>
        <begin position="372"/>
        <end position="383"/>
    </location>
</feature>
<sequence length="444" mass="44383">MADSDSLPMRAGAPSGTPGGYNDPADIDKLLRQTAPGHVKKAGKDYQTFASAHGKFAGDMVTVRDILHEAWGGEDAAAAQSALREIWASSADLDQAAHEFGTALEDHGQNLAWHQKRSSKSPSKNLAEARSWMAGANERISQAWMAMPSEVSTSLPARGDIGGYSPDAGAGPTGGGPTGGPAAGGVSGSGGHVPGLGGGGTGSSGHVPGGAGHLPGTGGSNTNLAGWTPTPSSPGLGGSGGGTGPLPSAPGIPGAGSGSPTSGLGGMVPPGGVGGINNPWSSRWGQAGTGWGTGGAASAAAEEAQAAEASAASRAGMMGPGVGAGADRGERERERATWLVEDEDVWNDGIEAGPQLIGDGAAKNDSSSESDASAEDVQLDLSSDSDDLAELLKELDLEDSVEDPQEEIARLREKIEQLEQQASFDQSGTGISAQEPRWPSEEDA</sequence>
<dbReference type="SUPFAM" id="SSF140453">
    <property type="entry name" value="EsxAB dimer-like"/>
    <property type="match status" value="1"/>
</dbReference>
<reference evidence="3" key="1">
    <citation type="journal article" date="2019" name="Int. J. Syst. Evol. Microbiol.">
        <title>The Global Catalogue of Microorganisms (GCM) 10K type strain sequencing project: providing services to taxonomists for standard genome sequencing and annotation.</title>
        <authorList>
            <consortium name="The Broad Institute Genomics Platform"/>
            <consortium name="The Broad Institute Genome Sequencing Center for Infectious Disease"/>
            <person name="Wu L."/>
            <person name="Ma J."/>
        </authorList>
    </citation>
    <scope>NUCLEOTIDE SEQUENCE [LARGE SCALE GENOMIC DNA]</scope>
    <source>
        <strain evidence="3">JCM 17939</strain>
    </source>
</reference>
<accession>A0ABP8UTQ6</accession>
<feature type="region of interest" description="Disordered" evidence="1">
    <location>
        <begin position="291"/>
        <end position="383"/>
    </location>
</feature>